<feature type="region of interest" description="Disordered" evidence="1">
    <location>
        <begin position="70"/>
        <end position="92"/>
    </location>
</feature>
<name>A0A1H0JHP0_9RHOB</name>
<dbReference type="OrthoDB" id="7868311at2"/>
<evidence type="ECO:0008006" key="4">
    <source>
        <dbReference type="Google" id="ProtNLM"/>
    </source>
</evidence>
<sequence>MPQSPRIVTCSYCGTRAALVLDRGRHELSCGRCGAPLHEMKMMPVSRGAGRPGRKPPVPRERVRVDWQAERRHALGDAAPHRPDKPRRRRKSLRRKMLSELWDVVEDIFD</sequence>
<feature type="compositionally biased region" description="Basic and acidic residues" evidence="1">
    <location>
        <begin position="70"/>
        <end position="83"/>
    </location>
</feature>
<evidence type="ECO:0000313" key="2">
    <source>
        <dbReference type="EMBL" id="SHK10223.1"/>
    </source>
</evidence>
<evidence type="ECO:0000256" key="1">
    <source>
        <dbReference type="SAM" id="MobiDB-lite"/>
    </source>
</evidence>
<reference evidence="2 3" key="1">
    <citation type="submission" date="2016-11" db="EMBL/GenBank/DDBJ databases">
        <authorList>
            <person name="Varghese N."/>
            <person name="Submissions S."/>
        </authorList>
    </citation>
    <scope>NUCLEOTIDE SEQUENCE [LARGE SCALE GENOMIC DNA]</scope>
    <source>
        <strain evidence="2 3">DSM 29620</strain>
    </source>
</reference>
<accession>A0A1H0JHP0</accession>
<dbReference type="EMBL" id="FQZZ01000003">
    <property type="protein sequence ID" value="SHK10223.1"/>
    <property type="molecule type" value="Genomic_DNA"/>
</dbReference>
<proteinExistence type="predicted"/>
<dbReference type="AlphaFoldDB" id="A0A1H0JHP0"/>
<gene>
    <name evidence="2" type="ORF">SAMN05444142_103261</name>
</gene>
<protein>
    <recommendedName>
        <fullName evidence="4">TFIIB zinc-binding</fullName>
    </recommendedName>
</protein>
<dbReference type="RefSeq" id="WP_149788868.1">
    <property type="nucleotide sequence ID" value="NZ_FNIO01000005.1"/>
</dbReference>
<dbReference type="Proteomes" id="UP000324252">
    <property type="component" value="Unassembled WGS sequence"/>
</dbReference>
<organism evidence="2 3">
    <name type="scientific">Lutimaribacter pacificus</name>
    <dbReference type="NCBI Taxonomy" id="391948"/>
    <lineage>
        <taxon>Bacteria</taxon>
        <taxon>Pseudomonadati</taxon>
        <taxon>Pseudomonadota</taxon>
        <taxon>Alphaproteobacteria</taxon>
        <taxon>Rhodobacterales</taxon>
        <taxon>Roseobacteraceae</taxon>
        <taxon>Lutimaribacter</taxon>
    </lineage>
</organism>
<keyword evidence="3" id="KW-1185">Reference proteome</keyword>
<evidence type="ECO:0000313" key="3">
    <source>
        <dbReference type="Proteomes" id="UP000324252"/>
    </source>
</evidence>